<dbReference type="EMBL" id="KN819445">
    <property type="protein sequence ID" value="KIJ09637.1"/>
    <property type="molecule type" value="Genomic_DNA"/>
</dbReference>
<evidence type="ECO:0000256" key="1">
    <source>
        <dbReference type="ARBA" id="ARBA00008171"/>
    </source>
</evidence>
<accession>A0A0C9TPF3</accession>
<dbReference type="InterPro" id="IPR006073">
    <property type="entry name" value="GTP-bd"/>
</dbReference>
<comment type="similarity">
    <text evidence="1">Belongs to the protein kinase superfamily. TKL Ser/Thr protein kinase family. ROCO subfamily.</text>
</comment>
<sequence length="573" mass="63244">MRGGRSPSILRPRLEANEVMWGINAGQSSPPRDCPRNIVFFGPSGAGKSSTINLIAGFSVADTANDAKACTRASACYTTTIGNEAFNLWDTHALSGRGSKRKLKKFLRKRHQKREIDLLVYCIRGSRKNEALVKTYDTFCRITCRLAAPVVIVVTNLEREENMEDWWERNGSHVQSRGMEFNGHACITAIPNHPRENVSKKTLHELIARDYPWQAECDGSYFGSPVQRGQRVATPVVTGSEAQSSPGTRPYGKRKVSARLLGAPNWGGKQSPAGERSNGGADGLVEGRYKDLTAVVKRREQYASRSGGFGDIWECDLMTGETQRKVAVKAVRAQRTDTPNLATQEKKLRRELNVWARLQDKNVVELLGVVFGFGVLPSIVCPWFSNGSLSSYLPKHEAMDLSVRQGLLLNIASGLRYLHSRGVVHGDLHSGNVLVDEKGRACLTDFGLSMIIQDFPGTSYLKSGVCGAIRYADPELVRQVHVDRKVVHPTNPSDVYSFGGLMLYVLTGQQPYEGITEFVLCTTILRGDRPLLPVDDGGISSQHKSLIQRCWSLEETTRPSAEAIVTSLQEMPV</sequence>
<dbReference type="SUPFAM" id="SSF52540">
    <property type="entry name" value="P-loop containing nucleoside triphosphate hydrolases"/>
    <property type="match status" value="1"/>
</dbReference>
<dbReference type="GO" id="GO:0005524">
    <property type="term" value="F:ATP binding"/>
    <property type="evidence" value="ECO:0007669"/>
    <property type="project" value="InterPro"/>
</dbReference>
<name>A0A0C9TPF3_PAXIN</name>
<dbReference type="SUPFAM" id="SSF56112">
    <property type="entry name" value="Protein kinase-like (PK-like)"/>
    <property type="match status" value="1"/>
</dbReference>
<reference evidence="5" key="2">
    <citation type="submission" date="2015-01" db="EMBL/GenBank/DDBJ databases">
        <title>Evolutionary Origins and Diversification of the Mycorrhizal Mutualists.</title>
        <authorList>
            <consortium name="DOE Joint Genome Institute"/>
            <consortium name="Mycorrhizal Genomics Consortium"/>
            <person name="Kohler A."/>
            <person name="Kuo A."/>
            <person name="Nagy L.G."/>
            <person name="Floudas D."/>
            <person name="Copeland A."/>
            <person name="Barry K.W."/>
            <person name="Cichocki N."/>
            <person name="Veneault-Fourrey C."/>
            <person name="LaButti K."/>
            <person name="Lindquist E.A."/>
            <person name="Lipzen A."/>
            <person name="Lundell T."/>
            <person name="Morin E."/>
            <person name="Murat C."/>
            <person name="Riley R."/>
            <person name="Ohm R."/>
            <person name="Sun H."/>
            <person name="Tunlid A."/>
            <person name="Henrissat B."/>
            <person name="Grigoriev I.V."/>
            <person name="Hibbett D.S."/>
            <person name="Martin F."/>
        </authorList>
    </citation>
    <scope>NUCLEOTIDE SEQUENCE [LARGE SCALE GENOMIC DNA]</scope>
    <source>
        <strain evidence="5">ATCC 200175</strain>
    </source>
</reference>
<dbReference type="PROSITE" id="PS50011">
    <property type="entry name" value="PROTEIN_KINASE_DOM"/>
    <property type="match status" value="1"/>
</dbReference>
<organism evidence="4 5">
    <name type="scientific">Paxillus involutus ATCC 200175</name>
    <dbReference type="NCBI Taxonomy" id="664439"/>
    <lineage>
        <taxon>Eukaryota</taxon>
        <taxon>Fungi</taxon>
        <taxon>Dikarya</taxon>
        <taxon>Basidiomycota</taxon>
        <taxon>Agaricomycotina</taxon>
        <taxon>Agaricomycetes</taxon>
        <taxon>Agaricomycetidae</taxon>
        <taxon>Boletales</taxon>
        <taxon>Paxilineae</taxon>
        <taxon>Paxillaceae</taxon>
        <taxon>Paxillus</taxon>
    </lineage>
</organism>
<proteinExistence type="inferred from homology"/>
<keyword evidence="5" id="KW-1185">Reference proteome</keyword>
<gene>
    <name evidence="4" type="ORF">PAXINDRAFT_17270</name>
</gene>
<dbReference type="Gene3D" id="3.40.50.300">
    <property type="entry name" value="P-loop containing nucleotide triphosphate hydrolases"/>
    <property type="match status" value="1"/>
</dbReference>
<evidence type="ECO:0000313" key="4">
    <source>
        <dbReference type="EMBL" id="KIJ09637.1"/>
    </source>
</evidence>
<feature type="region of interest" description="Disordered" evidence="2">
    <location>
        <begin position="232"/>
        <end position="282"/>
    </location>
</feature>
<evidence type="ECO:0000259" key="3">
    <source>
        <dbReference type="PROSITE" id="PS50011"/>
    </source>
</evidence>
<dbReference type="Pfam" id="PF01926">
    <property type="entry name" value="MMR_HSR1"/>
    <property type="match status" value="1"/>
</dbReference>
<feature type="domain" description="Protein kinase" evidence="3">
    <location>
        <begin position="298"/>
        <end position="573"/>
    </location>
</feature>
<dbReference type="InterPro" id="IPR027417">
    <property type="entry name" value="P-loop_NTPase"/>
</dbReference>
<dbReference type="GO" id="GO:0005525">
    <property type="term" value="F:GTP binding"/>
    <property type="evidence" value="ECO:0007669"/>
    <property type="project" value="InterPro"/>
</dbReference>
<evidence type="ECO:0000256" key="2">
    <source>
        <dbReference type="SAM" id="MobiDB-lite"/>
    </source>
</evidence>
<dbReference type="PANTHER" id="PTHR44329">
    <property type="entry name" value="SERINE/THREONINE-PROTEIN KINASE TNNI3K-RELATED"/>
    <property type="match status" value="1"/>
</dbReference>
<dbReference type="GO" id="GO:0004674">
    <property type="term" value="F:protein serine/threonine kinase activity"/>
    <property type="evidence" value="ECO:0007669"/>
    <property type="project" value="TreeGrafter"/>
</dbReference>
<dbReference type="Gene3D" id="1.10.510.10">
    <property type="entry name" value="Transferase(Phosphotransferase) domain 1"/>
    <property type="match status" value="1"/>
</dbReference>
<reference evidence="4 5" key="1">
    <citation type="submission" date="2014-06" db="EMBL/GenBank/DDBJ databases">
        <authorList>
            <consortium name="DOE Joint Genome Institute"/>
            <person name="Kuo A."/>
            <person name="Kohler A."/>
            <person name="Nagy L.G."/>
            <person name="Floudas D."/>
            <person name="Copeland A."/>
            <person name="Barry K.W."/>
            <person name="Cichocki N."/>
            <person name="Veneault-Fourrey C."/>
            <person name="LaButti K."/>
            <person name="Lindquist E.A."/>
            <person name="Lipzen A."/>
            <person name="Lundell T."/>
            <person name="Morin E."/>
            <person name="Murat C."/>
            <person name="Sun H."/>
            <person name="Tunlid A."/>
            <person name="Henrissat B."/>
            <person name="Grigoriev I.V."/>
            <person name="Hibbett D.S."/>
            <person name="Martin F."/>
            <person name="Nordberg H.P."/>
            <person name="Cantor M.N."/>
            <person name="Hua S.X."/>
        </authorList>
    </citation>
    <scope>NUCLEOTIDE SEQUENCE [LARGE SCALE GENOMIC DNA]</scope>
    <source>
        <strain evidence="4 5">ATCC 200175</strain>
    </source>
</reference>
<dbReference type="OrthoDB" id="346907at2759"/>
<dbReference type="InterPro" id="IPR051681">
    <property type="entry name" value="Ser/Thr_Kinases-Pseudokinases"/>
</dbReference>
<dbReference type="Pfam" id="PF07714">
    <property type="entry name" value="PK_Tyr_Ser-Thr"/>
    <property type="match status" value="1"/>
</dbReference>
<evidence type="ECO:0000313" key="5">
    <source>
        <dbReference type="Proteomes" id="UP000053647"/>
    </source>
</evidence>
<dbReference type="InterPro" id="IPR011009">
    <property type="entry name" value="Kinase-like_dom_sf"/>
</dbReference>
<dbReference type="InterPro" id="IPR000719">
    <property type="entry name" value="Prot_kinase_dom"/>
</dbReference>
<dbReference type="InterPro" id="IPR001245">
    <property type="entry name" value="Ser-Thr/Tyr_kinase_cat_dom"/>
</dbReference>
<protein>
    <recommendedName>
        <fullName evidence="3">Protein kinase domain-containing protein</fullName>
    </recommendedName>
</protein>
<dbReference type="HOGENOM" id="CLU_031564_0_0_1"/>
<dbReference type="Proteomes" id="UP000053647">
    <property type="component" value="Unassembled WGS sequence"/>
</dbReference>
<dbReference type="AlphaFoldDB" id="A0A0C9TPF3"/>